<dbReference type="EMBL" id="HG996473">
    <property type="protein sequence ID" value="CAG1856038.1"/>
    <property type="molecule type" value="Genomic_DNA"/>
</dbReference>
<sequence length="55" mass="5609">MVGGGINVEATTTTPSRCCLARRCTHTTSPIPTMSLGAFDLASSGYASTSPMLGM</sequence>
<evidence type="ECO:0000313" key="2">
    <source>
        <dbReference type="EnsemblPlants" id="Ma07_p08840.1"/>
    </source>
</evidence>
<reference evidence="1" key="1">
    <citation type="submission" date="2021-03" db="EMBL/GenBank/DDBJ databases">
        <authorList>
            <consortium name="Genoscope - CEA"/>
            <person name="William W."/>
        </authorList>
    </citation>
    <scope>NUCLEOTIDE SEQUENCE</scope>
    <source>
        <strain evidence="1">Doubled-haploid Pahang</strain>
    </source>
</reference>
<dbReference type="Gramene" id="Ma07_t08840.1">
    <property type="protein sequence ID" value="Ma07_p08840.1"/>
    <property type="gene ID" value="Ma07_g08840"/>
</dbReference>
<reference evidence="2" key="2">
    <citation type="submission" date="2021-05" db="UniProtKB">
        <authorList>
            <consortium name="EnsemblPlants"/>
        </authorList>
    </citation>
    <scope>IDENTIFICATION</scope>
    <source>
        <strain evidence="2">subsp. malaccensis</strain>
    </source>
</reference>
<organism evidence="2 3">
    <name type="scientific">Musa acuminata subsp. malaccensis</name>
    <name type="common">Wild banana</name>
    <name type="synonym">Musa malaccensis</name>
    <dbReference type="NCBI Taxonomy" id="214687"/>
    <lineage>
        <taxon>Eukaryota</taxon>
        <taxon>Viridiplantae</taxon>
        <taxon>Streptophyta</taxon>
        <taxon>Embryophyta</taxon>
        <taxon>Tracheophyta</taxon>
        <taxon>Spermatophyta</taxon>
        <taxon>Magnoliopsida</taxon>
        <taxon>Liliopsida</taxon>
        <taxon>Zingiberales</taxon>
        <taxon>Musaceae</taxon>
        <taxon>Musa</taxon>
    </lineage>
</organism>
<dbReference type="AlphaFoldDB" id="A0A804JTR4"/>
<dbReference type="EnsemblPlants" id="Ma07_t08840.1">
    <property type="protein sequence ID" value="Ma07_p08840.1"/>
    <property type="gene ID" value="Ma07_g08840"/>
</dbReference>
<evidence type="ECO:0000313" key="3">
    <source>
        <dbReference type="Proteomes" id="UP000012960"/>
    </source>
</evidence>
<keyword evidence="3" id="KW-1185">Reference proteome</keyword>
<protein>
    <submittedName>
        <fullName evidence="1">(wild Malaysian banana) hypothetical protein</fullName>
    </submittedName>
</protein>
<accession>A0A804JTR4</accession>
<dbReference type="Proteomes" id="UP000012960">
    <property type="component" value="Unplaced"/>
</dbReference>
<dbReference type="InParanoid" id="A0A804JTR4"/>
<evidence type="ECO:0000313" key="1">
    <source>
        <dbReference type="EMBL" id="CAG1856038.1"/>
    </source>
</evidence>
<name>A0A804JTR4_MUSAM</name>
<proteinExistence type="predicted"/>
<gene>
    <name evidence="1" type="ORF">GSMUA_46000.1</name>
</gene>